<organism evidence="2 3">
    <name type="scientific">Thiohalocapsa halophila</name>
    <dbReference type="NCBI Taxonomy" id="69359"/>
    <lineage>
        <taxon>Bacteria</taxon>
        <taxon>Pseudomonadati</taxon>
        <taxon>Pseudomonadota</taxon>
        <taxon>Gammaproteobacteria</taxon>
        <taxon>Chromatiales</taxon>
        <taxon>Chromatiaceae</taxon>
        <taxon>Thiohalocapsa</taxon>
    </lineage>
</organism>
<reference evidence="2 3" key="1">
    <citation type="journal article" date="2020" name="Microorganisms">
        <title>Osmotic Adaptation and Compatible Solute Biosynthesis of Phototrophic Bacteria as Revealed from Genome Analyses.</title>
        <authorList>
            <person name="Imhoff J.F."/>
            <person name="Rahn T."/>
            <person name="Kunzel S."/>
            <person name="Keller A."/>
            <person name="Neulinger S.C."/>
        </authorList>
    </citation>
    <scope>NUCLEOTIDE SEQUENCE [LARGE SCALE GENOMIC DNA]</scope>
    <source>
        <strain evidence="2 3">DSM 6210</strain>
    </source>
</reference>
<name>A0ABS1CNU9_9GAMM</name>
<protein>
    <recommendedName>
        <fullName evidence="4">Lipoprotein</fullName>
    </recommendedName>
</protein>
<accession>A0ABS1CNU9</accession>
<evidence type="ECO:0008006" key="4">
    <source>
        <dbReference type="Google" id="ProtNLM"/>
    </source>
</evidence>
<evidence type="ECO:0000256" key="1">
    <source>
        <dbReference type="SAM" id="SignalP"/>
    </source>
</evidence>
<evidence type="ECO:0000313" key="3">
    <source>
        <dbReference type="Proteomes" id="UP000748752"/>
    </source>
</evidence>
<evidence type="ECO:0000313" key="2">
    <source>
        <dbReference type="EMBL" id="MBK1633617.1"/>
    </source>
</evidence>
<keyword evidence="3" id="KW-1185">Reference proteome</keyword>
<feature type="chain" id="PRO_5045755539" description="Lipoprotein" evidence="1">
    <location>
        <begin position="41"/>
        <end position="157"/>
    </location>
</feature>
<dbReference type="EMBL" id="NRRV01000099">
    <property type="protein sequence ID" value="MBK1633617.1"/>
    <property type="molecule type" value="Genomic_DNA"/>
</dbReference>
<sequence>MLDRRLSRRSPSRALLRRFAIGLGLTAVLLAGCAAPPEDAQSEAMSTDPGRAAFEAVPLPVGDTVGADPMALAQDLYGISEPVEGNYSEAVELLSKTADQQVVLFTQVGLPDDSVRARRHRLEFEPQGTRWQLTWAGRQVQCRPGRGHEDWGTALCR</sequence>
<dbReference type="PROSITE" id="PS51257">
    <property type="entry name" value="PROKAR_LIPOPROTEIN"/>
    <property type="match status" value="1"/>
</dbReference>
<proteinExistence type="predicted"/>
<dbReference type="Proteomes" id="UP000748752">
    <property type="component" value="Unassembled WGS sequence"/>
</dbReference>
<feature type="signal peptide" evidence="1">
    <location>
        <begin position="1"/>
        <end position="40"/>
    </location>
</feature>
<comment type="caution">
    <text evidence="2">The sequence shown here is derived from an EMBL/GenBank/DDBJ whole genome shotgun (WGS) entry which is preliminary data.</text>
</comment>
<keyword evidence="1" id="KW-0732">Signal</keyword>
<gene>
    <name evidence="2" type="ORF">CKO31_23300</name>
</gene>